<dbReference type="SUPFAM" id="SSF143120">
    <property type="entry name" value="YefM-like"/>
    <property type="match status" value="1"/>
</dbReference>
<name>A0A5R8PIY1_9NOCA</name>
<dbReference type="NCBIfam" id="TIGR01552">
    <property type="entry name" value="phd_fam"/>
    <property type="match status" value="1"/>
</dbReference>
<accession>A0A5R8PIY1</accession>
<dbReference type="OrthoDB" id="33091at2"/>
<reference evidence="2 3" key="1">
    <citation type="submission" date="2019-05" db="EMBL/GenBank/DDBJ databases">
        <title>Genomes sequences of two Nocardia cyriacigeorgica environmental isolates, type strains Nocardia asteroides ATCC 19247 and Nocardia cyriacigeorgica DSM 44484.</title>
        <authorList>
            <person name="Vautrin F."/>
            <person name="Bergeron E."/>
            <person name="Dubost A."/>
            <person name="Abrouk D."/>
            <person name="Rodriguez Nava V."/>
            <person name="Pujic P."/>
        </authorList>
    </citation>
    <scope>NUCLEOTIDE SEQUENCE [LARGE SCALE GENOMIC DNA]</scope>
    <source>
        <strain evidence="2 3">EML 1456</strain>
    </source>
</reference>
<evidence type="ECO:0000313" key="2">
    <source>
        <dbReference type="EMBL" id="TLG14364.1"/>
    </source>
</evidence>
<comment type="caution">
    <text evidence="2">The sequence shown here is derived from an EMBL/GenBank/DDBJ whole genome shotgun (WGS) entry which is preliminary data.</text>
</comment>
<proteinExistence type="inferred from homology"/>
<protein>
    <submittedName>
        <fullName evidence="2">Type II toxin-antitoxin system Phd/YefM family antitoxin</fullName>
    </submittedName>
</protein>
<evidence type="ECO:0000313" key="3">
    <source>
        <dbReference type="Proteomes" id="UP000308349"/>
    </source>
</evidence>
<sequence length="124" mass="13568">MGFHGRLRHAGQCADSMPEICRCVHECVYTCRMEDSLTIREFRAGLAKVVDAAVEDGKVTVVTRGGVEVGAFIPKFMLDKLEEWEDEQLGRMAVEAMAEDGDAPGVSLTEMYSEVLQEPKSGAA</sequence>
<gene>
    <name evidence="2" type="ORF">FEK35_08170</name>
</gene>
<dbReference type="AlphaFoldDB" id="A0A5R8PIY1"/>
<dbReference type="Proteomes" id="UP000308349">
    <property type="component" value="Unassembled WGS sequence"/>
</dbReference>
<evidence type="ECO:0000256" key="1">
    <source>
        <dbReference type="ARBA" id="ARBA00009981"/>
    </source>
</evidence>
<dbReference type="EMBL" id="VBUU01000005">
    <property type="protein sequence ID" value="TLG14364.1"/>
    <property type="molecule type" value="Genomic_DNA"/>
</dbReference>
<organism evidence="2 3">
    <name type="scientific">Nocardia cyriacigeorgica</name>
    <dbReference type="NCBI Taxonomy" id="135487"/>
    <lineage>
        <taxon>Bacteria</taxon>
        <taxon>Bacillati</taxon>
        <taxon>Actinomycetota</taxon>
        <taxon>Actinomycetes</taxon>
        <taxon>Mycobacteriales</taxon>
        <taxon>Nocardiaceae</taxon>
        <taxon>Nocardia</taxon>
    </lineage>
</organism>
<comment type="similarity">
    <text evidence="1">Belongs to the phD/YefM antitoxin family.</text>
</comment>
<dbReference type="InterPro" id="IPR036165">
    <property type="entry name" value="YefM-like_sf"/>
</dbReference>